<gene>
    <name evidence="3" type="ORF">BBOH_0856</name>
</gene>
<keyword evidence="1" id="KW-1133">Transmembrane helix</keyword>
<evidence type="ECO:0000259" key="2">
    <source>
        <dbReference type="Pfam" id="PF01757"/>
    </source>
</evidence>
<feature type="domain" description="Acyltransferase 3" evidence="2">
    <location>
        <begin position="10"/>
        <end position="338"/>
    </location>
</feature>
<dbReference type="Pfam" id="PF01757">
    <property type="entry name" value="Acyl_transf_3"/>
    <property type="match status" value="1"/>
</dbReference>
<dbReference type="STRING" id="1437606.BBOH_0856"/>
<dbReference type="EMBL" id="JGYP01000002">
    <property type="protein sequence ID" value="KFI46048.1"/>
    <property type="molecule type" value="Genomic_DNA"/>
</dbReference>
<reference evidence="3 4" key="1">
    <citation type="submission" date="2014-03" db="EMBL/GenBank/DDBJ databases">
        <title>Genomics of Bifidobacteria.</title>
        <authorList>
            <person name="Ventura M."/>
            <person name="Milani C."/>
            <person name="Lugli G.A."/>
        </authorList>
    </citation>
    <scope>NUCLEOTIDE SEQUENCE [LARGE SCALE GENOMIC DNA]</scope>
    <source>
        <strain evidence="3 4">DSM 22767</strain>
    </source>
</reference>
<dbReference type="RefSeq" id="WP_044098159.1">
    <property type="nucleotide sequence ID" value="NZ_JDUS01000007.1"/>
</dbReference>
<sequence length="382" mass="42867">MSQKNRDWRYELLRIFAMFLIVLAHFFSDDNWAVHTDSNRFNSWGFAFHSALIMLGQVGVTLFVLISAYFLAQSKSNPIPRAIRLWIQLFIYSAGILLSYTFAYSLIKHSRPPISLRDILSSLLPITMGTYWFITAFFFMILFGPFLNILFDNLSSKGQLLFVCLTLWTTFIVRLLNPSLQYFTDIAYLISIYAIGSYIRRNSNSLPRIELWKAALITFGCFIVCAAGTYLIQNSAGLRNTMGLPSNLLTAGPGASPILAVIAGSLIFIWVSQTKAASKSTTCGSIILAIAPATFGVYLIHENFLIKGHLWNFIFIHPEPPSMIAKIVFSLVSIIVLYITLLIVSLIVHQLVIKPVTSLVDNHVIARINFHPASHLSETAEQ</sequence>
<feature type="transmembrane region" description="Helical" evidence="1">
    <location>
        <begin position="12"/>
        <end position="28"/>
    </location>
</feature>
<protein>
    <submittedName>
        <fullName evidence="3">Proline symporter</fullName>
    </submittedName>
</protein>
<dbReference type="InterPro" id="IPR002656">
    <property type="entry name" value="Acyl_transf_3_dom"/>
</dbReference>
<name>A0A086ZHP8_9BIFI</name>
<feature type="transmembrane region" description="Helical" evidence="1">
    <location>
        <begin position="48"/>
        <end position="71"/>
    </location>
</feature>
<feature type="transmembrane region" description="Helical" evidence="1">
    <location>
        <begin position="252"/>
        <end position="271"/>
    </location>
</feature>
<feature type="transmembrane region" description="Helical" evidence="1">
    <location>
        <begin position="130"/>
        <end position="151"/>
    </location>
</feature>
<evidence type="ECO:0000313" key="3">
    <source>
        <dbReference type="EMBL" id="KFI46048.1"/>
    </source>
</evidence>
<comment type="caution">
    <text evidence="3">The sequence shown here is derived from an EMBL/GenBank/DDBJ whole genome shotgun (WGS) entry which is preliminary data.</text>
</comment>
<keyword evidence="1" id="KW-0812">Transmembrane</keyword>
<feature type="transmembrane region" description="Helical" evidence="1">
    <location>
        <begin position="182"/>
        <end position="199"/>
    </location>
</feature>
<evidence type="ECO:0000256" key="1">
    <source>
        <dbReference type="SAM" id="Phobius"/>
    </source>
</evidence>
<dbReference type="AlphaFoldDB" id="A0A086ZHP8"/>
<proteinExistence type="predicted"/>
<feature type="transmembrane region" description="Helical" evidence="1">
    <location>
        <begin position="83"/>
        <end position="107"/>
    </location>
</feature>
<feature type="transmembrane region" description="Helical" evidence="1">
    <location>
        <begin position="211"/>
        <end position="232"/>
    </location>
</feature>
<accession>A0A086ZHP8</accession>
<dbReference type="Proteomes" id="UP000029096">
    <property type="component" value="Unassembled WGS sequence"/>
</dbReference>
<evidence type="ECO:0000313" key="4">
    <source>
        <dbReference type="Proteomes" id="UP000029096"/>
    </source>
</evidence>
<feature type="transmembrane region" description="Helical" evidence="1">
    <location>
        <begin position="283"/>
        <end position="301"/>
    </location>
</feature>
<organism evidence="3 4">
    <name type="scientific">Bifidobacterium bohemicum DSM 22767</name>
    <dbReference type="NCBI Taxonomy" id="1437606"/>
    <lineage>
        <taxon>Bacteria</taxon>
        <taxon>Bacillati</taxon>
        <taxon>Actinomycetota</taxon>
        <taxon>Actinomycetes</taxon>
        <taxon>Bifidobacteriales</taxon>
        <taxon>Bifidobacteriaceae</taxon>
        <taxon>Bifidobacterium</taxon>
    </lineage>
</organism>
<keyword evidence="4" id="KW-1185">Reference proteome</keyword>
<dbReference type="eggNOG" id="COG3274">
    <property type="taxonomic scope" value="Bacteria"/>
</dbReference>
<dbReference type="OrthoDB" id="9816377at2"/>
<dbReference type="GO" id="GO:0016747">
    <property type="term" value="F:acyltransferase activity, transferring groups other than amino-acyl groups"/>
    <property type="evidence" value="ECO:0007669"/>
    <property type="project" value="InterPro"/>
</dbReference>
<keyword evidence="1" id="KW-0472">Membrane</keyword>
<feature type="transmembrane region" description="Helical" evidence="1">
    <location>
        <begin position="327"/>
        <end position="348"/>
    </location>
</feature>
<feature type="transmembrane region" description="Helical" evidence="1">
    <location>
        <begin position="158"/>
        <end position="176"/>
    </location>
</feature>